<dbReference type="Proteomes" id="UP001501523">
    <property type="component" value="Unassembled WGS sequence"/>
</dbReference>
<comment type="caution">
    <text evidence="1">The sequence shown here is derived from an EMBL/GenBank/DDBJ whole genome shotgun (WGS) entry which is preliminary data.</text>
</comment>
<dbReference type="CDD" id="cd16018">
    <property type="entry name" value="Enpp"/>
    <property type="match status" value="1"/>
</dbReference>
<gene>
    <name evidence="1" type="ORF">GCM10009105_37690</name>
</gene>
<dbReference type="EMBL" id="BAAAEU010000032">
    <property type="protein sequence ID" value="GAA0724776.1"/>
    <property type="molecule type" value="Genomic_DNA"/>
</dbReference>
<dbReference type="PANTHER" id="PTHR10151:SF120">
    <property type="entry name" value="BIS(5'-ADENOSYL)-TRIPHOSPHATASE"/>
    <property type="match status" value="1"/>
</dbReference>
<proteinExistence type="predicted"/>
<evidence type="ECO:0000313" key="2">
    <source>
        <dbReference type="Proteomes" id="UP001501523"/>
    </source>
</evidence>
<sequence length="456" mass="49072">MPASHVCKETAMRPWIERFVLALTLCLLPPAVHAGKPAPLLLISIDGLRPGDVLEAGARGLEVPNLRRFIADGAYASGVRGVTPTLTYPSHTTLLTGVAPARHGIVSNLTFDPMFKNAVGWYWYATDIRVPTLWDAVHAAGLGTANVHWPVSVGAHVDANLPQIWRTGTDDDRKLVAALATPGLLPALEHELGRYADGIDESIEADENRARFAERLLTLRRPGFMTAYFTALDHQQHLSGPDTPQAHAVLERIDAIVGRLVATARARDPQAIICIVSDHGFAPLQHDVNLVGAFADAGLIRFDAKGQVTGWDAVPWYGGGSAAIVLRDGKDAALRTRVAALLDRLRDDAGNGIDRLLTREQLAPLGGNPAADFYVDFKPGYQMAPDPKSAPVSASTYRGMHGYRADLPEMRATFLISGHGVPHARALGDIDMRDIAPTLAHLIDVKLPAAEGKPLL</sequence>
<keyword evidence="2" id="KW-1185">Reference proteome</keyword>
<dbReference type="Pfam" id="PF01663">
    <property type="entry name" value="Phosphodiest"/>
    <property type="match status" value="1"/>
</dbReference>
<accession>A0ABN1IZT7</accession>
<dbReference type="PANTHER" id="PTHR10151">
    <property type="entry name" value="ECTONUCLEOTIDE PYROPHOSPHATASE/PHOSPHODIESTERASE"/>
    <property type="match status" value="1"/>
</dbReference>
<protein>
    <submittedName>
        <fullName evidence="1">Ectonucleotide pyrophosphatase/phosphodiesterase</fullName>
    </submittedName>
</protein>
<reference evidence="1 2" key="1">
    <citation type="journal article" date="2019" name="Int. J. Syst. Evol. Microbiol.">
        <title>The Global Catalogue of Microorganisms (GCM) 10K type strain sequencing project: providing services to taxonomists for standard genome sequencing and annotation.</title>
        <authorList>
            <consortium name="The Broad Institute Genomics Platform"/>
            <consortium name="The Broad Institute Genome Sequencing Center for Infectious Disease"/>
            <person name="Wu L."/>
            <person name="Ma J."/>
        </authorList>
    </citation>
    <scope>NUCLEOTIDE SEQUENCE [LARGE SCALE GENOMIC DNA]</scope>
    <source>
        <strain evidence="1 2">JCM 15421</strain>
    </source>
</reference>
<evidence type="ECO:0000313" key="1">
    <source>
        <dbReference type="EMBL" id="GAA0724776.1"/>
    </source>
</evidence>
<dbReference type="Gene3D" id="3.40.720.10">
    <property type="entry name" value="Alkaline Phosphatase, subunit A"/>
    <property type="match status" value="1"/>
</dbReference>
<dbReference type="SUPFAM" id="SSF53649">
    <property type="entry name" value="Alkaline phosphatase-like"/>
    <property type="match status" value="1"/>
</dbReference>
<organism evidence="1 2">
    <name type="scientific">Dokdonella soli</name>
    <dbReference type="NCBI Taxonomy" id="529810"/>
    <lineage>
        <taxon>Bacteria</taxon>
        <taxon>Pseudomonadati</taxon>
        <taxon>Pseudomonadota</taxon>
        <taxon>Gammaproteobacteria</taxon>
        <taxon>Lysobacterales</taxon>
        <taxon>Rhodanobacteraceae</taxon>
        <taxon>Dokdonella</taxon>
    </lineage>
</organism>
<dbReference type="InterPro" id="IPR017850">
    <property type="entry name" value="Alkaline_phosphatase_core_sf"/>
</dbReference>
<dbReference type="InterPro" id="IPR002591">
    <property type="entry name" value="Phosphodiest/P_Trfase"/>
</dbReference>
<name>A0ABN1IZT7_9GAMM</name>